<protein>
    <submittedName>
        <fullName evidence="1">Uncharacterized protein</fullName>
    </submittedName>
</protein>
<dbReference type="OrthoDB" id="8480848at2"/>
<gene>
    <name evidence="1" type="ORF">HE1_00256</name>
</gene>
<reference evidence="1 2" key="1">
    <citation type="journal article" date="2014" name="FEMS Microbiol. Lett.">
        <title>Draft genome sequences of three Holospora species (Holospora obtusa, Holospora undulata, and Holospora elegans), endonuclear symbiotic bacteria of the ciliate Paramecium caudatum.</title>
        <authorList>
            <person name="Dohra H."/>
            <person name="Tanaka K."/>
            <person name="Suzuki T."/>
            <person name="Fujishima M."/>
            <person name="Suzuki H."/>
        </authorList>
    </citation>
    <scope>NUCLEOTIDE SEQUENCE [LARGE SCALE GENOMIC DNA]</scope>
    <source>
        <strain evidence="1 2">E1</strain>
    </source>
</reference>
<organism evidence="1 2">
    <name type="scientific">Holospora elegans E1</name>
    <dbReference type="NCBI Taxonomy" id="1427503"/>
    <lineage>
        <taxon>Bacteria</taxon>
        <taxon>Pseudomonadati</taxon>
        <taxon>Pseudomonadota</taxon>
        <taxon>Alphaproteobacteria</taxon>
        <taxon>Holosporales</taxon>
        <taxon>Holosporaceae</taxon>
        <taxon>Holospora</taxon>
    </lineage>
</organism>
<dbReference type="EMBL" id="BAUP01000046">
    <property type="protein sequence ID" value="GAJ45938.1"/>
    <property type="molecule type" value="Genomic_DNA"/>
</dbReference>
<evidence type="ECO:0000313" key="2">
    <source>
        <dbReference type="Proteomes" id="UP000024842"/>
    </source>
</evidence>
<accession>A0A023DX71</accession>
<dbReference type="AlphaFoldDB" id="A0A023DX71"/>
<comment type="caution">
    <text evidence="1">The sequence shown here is derived from an EMBL/GenBank/DDBJ whole genome shotgun (WGS) entry which is preliminary data.</text>
</comment>
<keyword evidence="2" id="KW-1185">Reference proteome</keyword>
<proteinExistence type="predicted"/>
<dbReference type="Proteomes" id="UP000024842">
    <property type="component" value="Unassembled WGS sequence"/>
</dbReference>
<dbReference type="RefSeq" id="WP_035543887.1">
    <property type="nucleotide sequence ID" value="NZ_BAUP01000046.1"/>
</dbReference>
<name>A0A023DX71_9PROT</name>
<evidence type="ECO:0000313" key="1">
    <source>
        <dbReference type="EMBL" id="GAJ45938.1"/>
    </source>
</evidence>
<sequence>MKKILIVLLCNVSTPFQAKGAGSELMCWIRTAEKQLCDDPRQCQRYLSLTAKGKAVVLQELLRRSEDRRSVSEIQLINWVLKQYQ</sequence>